<evidence type="ECO:0000313" key="9">
    <source>
        <dbReference type="Proteomes" id="UP000681340"/>
    </source>
</evidence>
<dbReference type="InterPro" id="IPR036388">
    <property type="entry name" value="WH-like_DNA-bd_sf"/>
</dbReference>
<dbReference type="InterPro" id="IPR016032">
    <property type="entry name" value="Sig_transdc_resp-reg_C-effctor"/>
</dbReference>
<dbReference type="SMART" id="SM00028">
    <property type="entry name" value="TPR"/>
    <property type="match status" value="4"/>
</dbReference>
<feature type="domain" description="OmpR/PhoB-type" evidence="7">
    <location>
        <begin position="1"/>
        <end position="89"/>
    </location>
</feature>
<accession>A0A919VRW7</accession>
<comment type="similarity">
    <text evidence="1">Belongs to the AfsR/DnrI/RedD regulatory family.</text>
</comment>
<dbReference type="Gene3D" id="1.10.10.10">
    <property type="entry name" value="Winged helix-like DNA-binding domain superfamily/Winged helix DNA-binding domain"/>
    <property type="match status" value="2"/>
</dbReference>
<gene>
    <name evidence="8" type="ORF">Aau02nite_56710</name>
</gene>
<dbReference type="InterPro" id="IPR042197">
    <property type="entry name" value="Apaf_helical"/>
</dbReference>
<dbReference type="AlphaFoldDB" id="A0A919VRW7"/>
<dbReference type="InterPro" id="IPR001867">
    <property type="entry name" value="OmpR/PhoB-type_DNA-bd"/>
</dbReference>
<dbReference type="GO" id="GO:0003677">
    <property type="term" value="F:DNA binding"/>
    <property type="evidence" value="ECO:0007669"/>
    <property type="project" value="UniProtKB-UniRule"/>
</dbReference>
<name>A0A919VRW7_9ACTN</name>
<dbReference type="InterPro" id="IPR051677">
    <property type="entry name" value="AfsR-DnrI-RedD_regulator"/>
</dbReference>
<dbReference type="Pfam" id="PF03704">
    <property type="entry name" value="BTAD"/>
    <property type="match status" value="1"/>
</dbReference>
<keyword evidence="3 5" id="KW-0238">DNA-binding</keyword>
<evidence type="ECO:0000256" key="5">
    <source>
        <dbReference type="PROSITE-ProRule" id="PRU01091"/>
    </source>
</evidence>
<protein>
    <submittedName>
        <fullName evidence="8">SARP family transcriptional regulator</fullName>
    </submittedName>
</protein>
<dbReference type="PANTHER" id="PTHR35807:SF1">
    <property type="entry name" value="TRANSCRIPTIONAL REGULATOR REDD"/>
    <property type="match status" value="1"/>
</dbReference>
<evidence type="ECO:0000256" key="4">
    <source>
        <dbReference type="ARBA" id="ARBA00023163"/>
    </source>
</evidence>
<evidence type="ECO:0000313" key="8">
    <source>
        <dbReference type="EMBL" id="GIM73587.1"/>
    </source>
</evidence>
<dbReference type="RefSeq" id="WP_212991604.1">
    <property type="nucleotide sequence ID" value="NZ_BAABEA010000017.1"/>
</dbReference>
<keyword evidence="4" id="KW-0804">Transcription</keyword>
<dbReference type="PRINTS" id="PR00364">
    <property type="entry name" value="DISEASERSIST"/>
</dbReference>
<dbReference type="Gene3D" id="1.10.8.430">
    <property type="entry name" value="Helical domain of apoptotic protease-activating factors"/>
    <property type="match status" value="1"/>
</dbReference>
<dbReference type="GO" id="GO:0043531">
    <property type="term" value="F:ADP binding"/>
    <property type="evidence" value="ECO:0007669"/>
    <property type="project" value="InterPro"/>
</dbReference>
<feature type="region of interest" description="Disordered" evidence="6">
    <location>
        <begin position="987"/>
        <end position="1007"/>
    </location>
</feature>
<dbReference type="SUPFAM" id="SSF46894">
    <property type="entry name" value="C-terminal effector domain of the bipartite response regulators"/>
    <property type="match status" value="1"/>
</dbReference>
<dbReference type="Pfam" id="PF00486">
    <property type="entry name" value="Trans_reg_C"/>
    <property type="match status" value="1"/>
</dbReference>
<dbReference type="PROSITE" id="PS51755">
    <property type="entry name" value="OMPR_PHOB"/>
    <property type="match status" value="1"/>
</dbReference>
<evidence type="ECO:0000256" key="2">
    <source>
        <dbReference type="ARBA" id="ARBA00023015"/>
    </source>
</evidence>
<dbReference type="GO" id="GO:0000160">
    <property type="term" value="P:phosphorelay signal transduction system"/>
    <property type="evidence" value="ECO:0007669"/>
    <property type="project" value="InterPro"/>
</dbReference>
<sequence>MRFGVLGPLSVTDAGREAAITAGRDRVVLAMLLLQCGRIVAVEDLIDAVWEDRPPATARGQLQTCVSRLRRTLGPDLILTDPAGYGIRCAPDQLDATDFTRMIAQARAVAAGGDAEAARKLFREALTLWRGPVLAGLEVRAVRQRGAVLDEQHGLAVEDRMDLELAGGRDPDLIAELTGLVEQFPLRERLRAQLMLALHRAGRQADALAEYRRIREHWQQELGIEPGAALQDLHRQILLGELTEPQSPAPGPAAVDSLPRAVGDFTGREQLTARLLATMDEAGALPAVRVIDGMAGSGKTTFAVHLAGLLRDRFPDAGLFVDLQGHSDQRPLLPEAALVTLLRQLGVPADQIPDHLDERIRLWRGQLATRRSIVVLDNAASTAQVLPLLPASGATPVLITSRRRLTGLDGVHPESLPVLDDAEAVALLERIVGARVAAEPEAALDVIRRCGRLPLAIRLAGARLAHRPRWRVADLLRRLGDAALPELAAEDRTVASAFALSYGQLPERTRRMFRLLGVHPGERFEVLAAAALADESLDEARDLLDDLLDAHLIEEPEPEVFRLHDLLREYAAALAAELSGADRRDAVVRLLDFHLHAFVAANDGPQREVTTADLRLEPPRRPDLTAALTDPAAHLERERPNLTAFVDAALAVDQPEWVWRLPRAAWRYLFSRGYVPELDVLLRRGMEAARQFADQATVAVCANYFASSAHRLGRRDESRALLELAIEICRELGDEAGMARSMGNLAVLEEAEGRFAEMVALQEASLRIDMRIRGDLIGVALRRAGIGAGHARLGRFGPALHNFRLRLLITVAMRDAVGTASSLHAIGMTKWRVGLATVATSRRMVSAALRLSRSAGYAVGEVEGLAGLARLEHAEGRTGSALELVEQAIEIAQRIGHRRYESLHRTHRGEFLLAVGDLAGARESCAEALRLARPRFPYECALALSGLAAVHLAEGDPGSARRLLEQALTMFARMGVPEREDVARRLAELDSGPDQLRTPPGGGRMEG</sequence>
<feature type="DNA-binding region" description="OmpR/PhoB-type" evidence="5">
    <location>
        <begin position="1"/>
        <end position="89"/>
    </location>
</feature>
<keyword evidence="9" id="KW-1185">Reference proteome</keyword>
<comment type="caution">
    <text evidence="8">The sequence shown here is derived from an EMBL/GenBank/DDBJ whole genome shotgun (WGS) entry which is preliminary data.</text>
</comment>
<dbReference type="InterPro" id="IPR005158">
    <property type="entry name" value="BTAD"/>
</dbReference>
<dbReference type="SUPFAM" id="SSF52540">
    <property type="entry name" value="P-loop containing nucleoside triphosphate hydrolases"/>
    <property type="match status" value="1"/>
</dbReference>
<evidence type="ECO:0000256" key="1">
    <source>
        <dbReference type="ARBA" id="ARBA00005820"/>
    </source>
</evidence>
<dbReference type="Gene3D" id="1.25.40.10">
    <property type="entry name" value="Tetratricopeptide repeat domain"/>
    <property type="match status" value="3"/>
</dbReference>
<proteinExistence type="inferred from homology"/>
<dbReference type="Proteomes" id="UP000681340">
    <property type="component" value="Unassembled WGS sequence"/>
</dbReference>
<dbReference type="GO" id="GO:0006355">
    <property type="term" value="P:regulation of DNA-templated transcription"/>
    <property type="evidence" value="ECO:0007669"/>
    <property type="project" value="InterPro"/>
</dbReference>
<dbReference type="CDD" id="cd15831">
    <property type="entry name" value="BTAD"/>
    <property type="match status" value="1"/>
</dbReference>
<evidence type="ECO:0000256" key="3">
    <source>
        <dbReference type="ARBA" id="ARBA00023125"/>
    </source>
</evidence>
<evidence type="ECO:0000259" key="7">
    <source>
        <dbReference type="PROSITE" id="PS51755"/>
    </source>
</evidence>
<keyword evidence="2" id="KW-0805">Transcription regulation</keyword>
<dbReference type="SMART" id="SM01043">
    <property type="entry name" value="BTAD"/>
    <property type="match status" value="1"/>
</dbReference>
<dbReference type="InterPro" id="IPR011990">
    <property type="entry name" value="TPR-like_helical_dom_sf"/>
</dbReference>
<dbReference type="EMBL" id="BOQL01000045">
    <property type="protein sequence ID" value="GIM73587.1"/>
    <property type="molecule type" value="Genomic_DNA"/>
</dbReference>
<reference evidence="8" key="1">
    <citation type="submission" date="2021-03" db="EMBL/GenBank/DDBJ databases">
        <title>Whole genome shotgun sequence of Actinoplanes auranticolor NBRC 12245.</title>
        <authorList>
            <person name="Komaki H."/>
            <person name="Tamura T."/>
        </authorList>
    </citation>
    <scope>NUCLEOTIDE SEQUENCE</scope>
    <source>
        <strain evidence="8">NBRC 12245</strain>
    </source>
</reference>
<dbReference type="SMART" id="SM00862">
    <property type="entry name" value="Trans_reg_C"/>
    <property type="match status" value="1"/>
</dbReference>
<evidence type="ECO:0000256" key="6">
    <source>
        <dbReference type="SAM" id="MobiDB-lite"/>
    </source>
</evidence>
<dbReference type="InterPro" id="IPR027417">
    <property type="entry name" value="P-loop_NTPase"/>
</dbReference>
<dbReference type="PANTHER" id="PTHR35807">
    <property type="entry name" value="TRANSCRIPTIONAL REGULATOR REDD-RELATED"/>
    <property type="match status" value="1"/>
</dbReference>
<dbReference type="Pfam" id="PF13424">
    <property type="entry name" value="TPR_12"/>
    <property type="match status" value="2"/>
</dbReference>
<dbReference type="SUPFAM" id="SSF48452">
    <property type="entry name" value="TPR-like"/>
    <property type="match status" value="3"/>
</dbReference>
<dbReference type="InterPro" id="IPR019734">
    <property type="entry name" value="TPR_rpt"/>
</dbReference>
<organism evidence="8 9">
    <name type="scientific">Actinoplanes auranticolor</name>
    <dbReference type="NCBI Taxonomy" id="47988"/>
    <lineage>
        <taxon>Bacteria</taxon>
        <taxon>Bacillati</taxon>
        <taxon>Actinomycetota</taxon>
        <taxon>Actinomycetes</taxon>
        <taxon>Micromonosporales</taxon>
        <taxon>Micromonosporaceae</taxon>
        <taxon>Actinoplanes</taxon>
    </lineage>
</organism>